<evidence type="ECO:0000259" key="8">
    <source>
        <dbReference type="PROSITE" id="PS51779"/>
    </source>
</evidence>
<keyword evidence="5" id="KW-0677">Repeat</keyword>
<evidence type="ECO:0000256" key="6">
    <source>
        <dbReference type="ARBA" id="ARBA00023136"/>
    </source>
</evidence>
<evidence type="ECO:0000256" key="2">
    <source>
        <dbReference type="ARBA" id="ARBA00022452"/>
    </source>
</evidence>
<dbReference type="Gene3D" id="2.40.160.50">
    <property type="entry name" value="membrane protein fhac: a member of the omp85/tpsb transporter family"/>
    <property type="match status" value="1"/>
</dbReference>
<feature type="non-terminal residue" evidence="9">
    <location>
        <position position="1"/>
    </location>
</feature>
<name>A0A381YHY8_9ZZZZ</name>
<keyword evidence="7" id="KW-0998">Cell outer membrane</keyword>
<evidence type="ECO:0000256" key="4">
    <source>
        <dbReference type="ARBA" id="ARBA00022729"/>
    </source>
</evidence>
<evidence type="ECO:0000313" key="9">
    <source>
        <dbReference type="EMBL" id="SVA76560.1"/>
    </source>
</evidence>
<comment type="subcellular location">
    <subcellularLocation>
        <location evidence="1">Membrane</location>
    </subcellularLocation>
</comment>
<dbReference type="PANTHER" id="PTHR12815:SF47">
    <property type="entry name" value="TRANSLOCATION AND ASSEMBLY MODULE SUBUNIT TAMA"/>
    <property type="match status" value="1"/>
</dbReference>
<dbReference type="PANTHER" id="PTHR12815">
    <property type="entry name" value="SORTING AND ASSEMBLY MACHINERY SAMM50 PROTEIN FAMILY MEMBER"/>
    <property type="match status" value="1"/>
</dbReference>
<keyword evidence="2" id="KW-1134">Transmembrane beta strand</keyword>
<feature type="domain" description="POTRA" evidence="8">
    <location>
        <begin position="280"/>
        <end position="367"/>
    </location>
</feature>
<dbReference type="InterPro" id="IPR000184">
    <property type="entry name" value="Bac_surfAg_D15"/>
</dbReference>
<dbReference type="GO" id="GO:0071709">
    <property type="term" value="P:membrane assembly"/>
    <property type="evidence" value="ECO:0007669"/>
    <property type="project" value="InterPro"/>
</dbReference>
<evidence type="ECO:0000256" key="3">
    <source>
        <dbReference type="ARBA" id="ARBA00022692"/>
    </source>
</evidence>
<dbReference type="InterPro" id="IPR010827">
    <property type="entry name" value="BamA/TamA_POTRA"/>
</dbReference>
<dbReference type="InterPro" id="IPR039910">
    <property type="entry name" value="D15-like"/>
</dbReference>
<keyword evidence="4" id="KW-0732">Signal</keyword>
<dbReference type="Gene3D" id="3.10.20.310">
    <property type="entry name" value="membrane protein fhac"/>
    <property type="match status" value="5"/>
</dbReference>
<dbReference type="NCBIfam" id="TIGR03303">
    <property type="entry name" value="OM_YaeT"/>
    <property type="match status" value="1"/>
</dbReference>
<dbReference type="InterPro" id="IPR023707">
    <property type="entry name" value="OM_assembly_BamA"/>
</dbReference>
<dbReference type="AlphaFoldDB" id="A0A381YHY8"/>
<dbReference type="PROSITE" id="PS51779">
    <property type="entry name" value="POTRA"/>
    <property type="match status" value="3"/>
</dbReference>
<evidence type="ECO:0000256" key="7">
    <source>
        <dbReference type="ARBA" id="ARBA00023237"/>
    </source>
</evidence>
<sequence length="576" mass="66180">LRALGQALIAALLLLSGDPVRGQIASPIPKASPVQKITLQHIGQAAASDALIHANIRLKLGDPYSRKASDDDIHNLRNTGFFENVYVTEKQVAGGVEVTYTLVGKPVVTEVLFEGNTGGRKFRESKLRKKIRSRTGETLSRPRIFSDTRAILKEYQKGGYHQARVEYEVRHDEALGQASVVFQVDPGQKVKIDNIVFESAVAFSQRELRKVFKTRKRWWMSWLTGSGKFESDQWDEDLEMLTQFYQDEGYIDFKVREIKFEYPKENRMVIRLDLYEGYRYQVGNVTFEGNTLFTEDQIRRGVQILERAVAPFMLEGAIFTPSGLSEDRDAIRDYYEAYGYLDTIVRVTKVPNTDQGTIDLVYSVKEGEISYVEKVEIRGNTRTRDKVIRREMAISPGEVFDMVSVELSKRRLEGTGLFEGVDTQVEKIPELPNRRNLIVGVQEGRTGHFIMGFGYSSIEAMFAQMGFVQGNFDLFNPPFFTGGGQKFRLQITAGTRRQDYQITFEEPYFLDRKLRFSVDLYHREIQYYSRYFEQHQTGTKLGLSRTLWNDFTYGGVDFTFESIGIHDRSYFSEMLT</sequence>
<proteinExistence type="predicted"/>
<feature type="domain" description="POTRA" evidence="8">
    <location>
        <begin position="370"/>
        <end position="444"/>
    </location>
</feature>
<keyword evidence="6" id="KW-0472">Membrane</keyword>
<accession>A0A381YHY8</accession>
<reference evidence="9" key="1">
    <citation type="submission" date="2018-05" db="EMBL/GenBank/DDBJ databases">
        <authorList>
            <person name="Lanie J.A."/>
            <person name="Ng W.-L."/>
            <person name="Kazmierczak K.M."/>
            <person name="Andrzejewski T.M."/>
            <person name="Davidsen T.M."/>
            <person name="Wayne K.J."/>
            <person name="Tettelin H."/>
            <person name="Glass J.I."/>
            <person name="Rusch D."/>
            <person name="Podicherti R."/>
            <person name="Tsui H.-C.T."/>
            <person name="Winkler M.E."/>
        </authorList>
    </citation>
    <scope>NUCLEOTIDE SEQUENCE</scope>
</reference>
<evidence type="ECO:0000256" key="5">
    <source>
        <dbReference type="ARBA" id="ARBA00022737"/>
    </source>
</evidence>
<dbReference type="InterPro" id="IPR034746">
    <property type="entry name" value="POTRA"/>
</dbReference>
<dbReference type="Pfam" id="PF01103">
    <property type="entry name" value="Omp85"/>
    <property type="match status" value="1"/>
</dbReference>
<gene>
    <name evidence="9" type="ORF">METZ01_LOCUS129414</name>
</gene>
<protein>
    <recommendedName>
        <fullName evidence="8">POTRA domain-containing protein</fullName>
    </recommendedName>
</protein>
<dbReference type="EMBL" id="UINC01018264">
    <property type="protein sequence ID" value="SVA76560.1"/>
    <property type="molecule type" value="Genomic_DNA"/>
</dbReference>
<evidence type="ECO:0000256" key="1">
    <source>
        <dbReference type="ARBA" id="ARBA00004370"/>
    </source>
</evidence>
<organism evidence="9">
    <name type="scientific">marine metagenome</name>
    <dbReference type="NCBI Taxonomy" id="408172"/>
    <lineage>
        <taxon>unclassified sequences</taxon>
        <taxon>metagenomes</taxon>
        <taxon>ecological metagenomes</taxon>
    </lineage>
</organism>
<keyword evidence="3" id="KW-0812">Transmembrane</keyword>
<feature type="domain" description="POTRA" evidence="8">
    <location>
        <begin position="32"/>
        <end position="105"/>
    </location>
</feature>
<dbReference type="GO" id="GO:0019867">
    <property type="term" value="C:outer membrane"/>
    <property type="evidence" value="ECO:0007669"/>
    <property type="project" value="InterPro"/>
</dbReference>
<feature type="non-terminal residue" evidence="9">
    <location>
        <position position="576"/>
    </location>
</feature>
<dbReference type="Pfam" id="PF07244">
    <property type="entry name" value="POTRA"/>
    <property type="match status" value="5"/>
</dbReference>